<evidence type="ECO:0000313" key="2">
    <source>
        <dbReference type="Proteomes" id="UP001345219"/>
    </source>
</evidence>
<dbReference type="Pfam" id="PF07795">
    <property type="entry name" value="DUF1635"/>
    <property type="match status" value="1"/>
</dbReference>
<dbReference type="InterPro" id="IPR012862">
    <property type="entry name" value="DUF1635"/>
</dbReference>
<dbReference type="PANTHER" id="PTHR33431">
    <property type="entry name" value="ENABLED-LIKE PROTEIN (DUF1635)"/>
    <property type="match status" value="1"/>
</dbReference>
<dbReference type="EMBL" id="JAXIOK010000001">
    <property type="protein sequence ID" value="KAK4780264.1"/>
    <property type="molecule type" value="Genomic_DNA"/>
</dbReference>
<name>A0AAN7L949_9MYRT</name>
<proteinExistence type="predicted"/>
<accession>A0AAN7L949</accession>
<protein>
    <submittedName>
        <fullName evidence="1">Uncharacterized protein</fullName>
    </submittedName>
</protein>
<organism evidence="1 2">
    <name type="scientific">Trapa incisa</name>
    <dbReference type="NCBI Taxonomy" id="236973"/>
    <lineage>
        <taxon>Eukaryota</taxon>
        <taxon>Viridiplantae</taxon>
        <taxon>Streptophyta</taxon>
        <taxon>Embryophyta</taxon>
        <taxon>Tracheophyta</taxon>
        <taxon>Spermatophyta</taxon>
        <taxon>Magnoliopsida</taxon>
        <taxon>eudicotyledons</taxon>
        <taxon>Gunneridae</taxon>
        <taxon>Pentapetalae</taxon>
        <taxon>rosids</taxon>
        <taxon>malvids</taxon>
        <taxon>Myrtales</taxon>
        <taxon>Lythraceae</taxon>
        <taxon>Trapa</taxon>
    </lineage>
</organism>
<comment type="caution">
    <text evidence="1">The sequence shown here is derived from an EMBL/GenBank/DDBJ whole genome shotgun (WGS) entry which is preliminary data.</text>
</comment>
<dbReference type="AlphaFoldDB" id="A0AAN7L949"/>
<reference evidence="1 2" key="1">
    <citation type="journal article" date="2023" name="Hortic Res">
        <title>Pangenome of water caltrop reveals structural variations and asymmetric subgenome divergence after allopolyploidization.</title>
        <authorList>
            <person name="Zhang X."/>
            <person name="Chen Y."/>
            <person name="Wang L."/>
            <person name="Yuan Y."/>
            <person name="Fang M."/>
            <person name="Shi L."/>
            <person name="Lu R."/>
            <person name="Comes H.P."/>
            <person name="Ma Y."/>
            <person name="Chen Y."/>
            <person name="Huang G."/>
            <person name="Zhou Y."/>
            <person name="Zheng Z."/>
            <person name="Qiu Y."/>
        </authorList>
    </citation>
    <scope>NUCLEOTIDE SEQUENCE [LARGE SCALE GENOMIC DNA]</scope>
    <source>
        <tissue evidence="1">Roots</tissue>
    </source>
</reference>
<sequence>MEQLVPYEEGMEETKNKLLWTTLELESVKREAGEESKKYHEHIKRLLGVLKMAYLERDEATHLSTLASMIMRTLYPRQMETRA</sequence>
<dbReference type="PANTHER" id="PTHR33431:SF12">
    <property type="entry name" value="HIGH MOBILITY GROUP BOX PROTEIN, PUTATIVE (DUF1635)-RELATED"/>
    <property type="match status" value="1"/>
</dbReference>
<gene>
    <name evidence="1" type="ORF">SAY87_016370</name>
</gene>
<keyword evidence="2" id="KW-1185">Reference proteome</keyword>
<evidence type="ECO:0000313" key="1">
    <source>
        <dbReference type="EMBL" id="KAK4780264.1"/>
    </source>
</evidence>
<dbReference type="Proteomes" id="UP001345219">
    <property type="component" value="Chromosome 13"/>
</dbReference>